<name>A0A8J4EMW3_9ACTN</name>
<dbReference type="Proteomes" id="UP000614996">
    <property type="component" value="Unassembled WGS sequence"/>
</dbReference>
<keyword evidence="2" id="KW-1185">Reference proteome</keyword>
<dbReference type="EMBL" id="BOPO01000111">
    <property type="protein sequence ID" value="GIL29991.1"/>
    <property type="molecule type" value="Genomic_DNA"/>
</dbReference>
<reference evidence="2" key="1">
    <citation type="journal article" date="2021" name="Int. J. Syst. Evol. Microbiol.">
        <title>Actinocatenispora comari sp. nov., an endophytic actinomycete isolated from aerial parts of Comarum salesowianum.</title>
        <authorList>
            <person name="Oyunbileg N."/>
            <person name="Iizaka Y."/>
            <person name="Hamada M."/>
            <person name="Davaapurev B.O."/>
            <person name="Fukumoto A."/>
            <person name="Tsetseg B."/>
            <person name="Kato F."/>
            <person name="Tamura T."/>
            <person name="Batkhuu J."/>
            <person name="Anzai Y."/>
        </authorList>
    </citation>
    <scope>NUCLEOTIDE SEQUENCE [LARGE SCALE GENOMIC DNA]</scope>
    <source>
        <strain evidence="2">NUM-2625</strain>
    </source>
</reference>
<evidence type="ECO:0000313" key="1">
    <source>
        <dbReference type="EMBL" id="GIL29991.1"/>
    </source>
</evidence>
<dbReference type="AlphaFoldDB" id="A0A8J4EMW3"/>
<dbReference type="PANTHER" id="PTHR10000:SF8">
    <property type="entry name" value="HAD SUPERFAMILY HYDROLASE-LIKE, TYPE 3"/>
    <property type="match status" value="1"/>
</dbReference>
<accession>A0A8J4EMW3</accession>
<dbReference type="PANTHER" id="PTHR10000">
    <property type="entry name" value="PHOSPHOSERINE PHOSPHATASE"/>
    <property type="match status" value="1"/>
</dbReference>
<dbReference type="GO" id="GO:0016791">
    <property type="term" value="F:phosphatase activity"/>
    <property type="evidence" value="ECO:0007669"/>
    <property type="project" value="TreeGrafter"/>
</dbReference>
<evidence type="ECO:0000313" key="2">
    <source>
        <dbReference type="Proteomes" id="UP000614996"/>
    </source>
</evidence>
<organism evidence="1 2">
    <name type="scientific">Actinocatenispora comari</name>
    <dbReference type="NCBI Taxonomy" id="2807577"/>
    <lineage>
        <taxon>Bacteria</taxon>
        <taxon>Bacillati</taxon>
        <taxon>Actinomycetota</taxon>
        <taxon>Actinomycetes</taxon>
        <taxon>Micromonosporales</taxon>
        <taxon>Micromonosporaceae</taxon>
        <taxon>Actinocatenispora</taxon>
    </lineage>
</organism>
<dbReference type="SUPFAM" id="SSF56784">
    <property type="entry name" value="HAD-like"/>
    <property type="match status" value="1"/>
</dbReference>
<dbReference type="PRINTS" id="PR00119">
    <property type="entry name" value="CATATPASE"/>
</dbReference>
<dbReference type="Gene3D" id="3.40.50.1000">
    <property type="entry name" value="HAD superfamily/HAD-like"/>
    <property type="match status" value="1"/>
</dbReference>
<proteinExistence type="predicted"/>
<dbReference type="InterPro" id="IPR036412">
    <property type="entry name" value="HAD-like_sf"/>
</dbReference>
<dbReference type="RefSeq" id="WP_225918876.1">
    <property type="nucleotide sequence ID" value="NZ_BOPO01000111.1"/>
</dbReference>
<dbReference type="GO" id="GO:0000287">
    <property type="term" value="F:magnesium ion binding"/>
    <property type="evidence" value="ECO:0007669"/>
    <property type="project" value="TreeGrafter"/>
</dbReference>
<dbReference type="GO" id="GO:0005829">
    <property type="term" value="C:cytosol"/>
    <property type="evidence" value="ECO:0007669"/>
    <property type="project" value="TreeGrafter"/>
</dbReference>
<gene>
    <name evidence="1" type="ORF">NUM_52450</name>
</gene>
<sequence length="277" mass="28105">MRWRWLVSDLDGTLVDRAQRIADRDAAALARFREAGGAVLLATGRSEASALPYHRRLALDTPLIVYNGARIVGPDGTVLYARELGAAWPALRDELVPRLPVGVGAVGFAGGTAHVLRPGPGLAEYARANGIALTDASPQPPVTKLMLVATAPAELAGLEGRVAEIDGTLGLVRSEPTYLEVLPAGVDKGSALRHLAERSGVPLVRVAAIGDNPNDLPLLAAAGFGAAVGDGDPVARRAADAVVGPCGTALADLVELLLAEPSAAGAPPVGDATAGGG</sequence>
<protein>
    <submittedName>
        <fullName evidence="1">Haloacid dehalogenase</fullName>
    </submittedName>
</protein>
<dbReference type="Gene3D" id="3.30.1240.10">
    <property type="match status" value="1"/>
</dbReference>
<dbReference type="Pfam" id="PF08282">
    <property type="entry name" value="Hydrolase_3"/>
    <property type="match status" value="2"/>
</dbReference>
<comment type="caution">
    <text evidence="1">The sequence shown here is derived from an EMBL/GenBank/DDBJ whole genome shotgun (WGS) entry which is preliminary data.</text>
</comment>
<dbReference type="InterPro" id="IPR023214">
    <property type="entry name" value="HAD_sf"/>
</dbReference>